<organism evidence="2 3">
    <name type="scientific">Camelimonas lactis</name>
    <dbReference type="NCBI Taxonomy" id="659006"/>
    <lineage>
        <taxon>Bacteria</taxon>
        <taxon>Pseudomonadati</taxon>
        <taxon>Pseudomonadota</taxon>
        <taxon>Alphaproteobacteria</taxon>
        <taxon>Hyphomicrobiales</taxon>
        <taxon>Chelatococcaceae</taxon>
        <taxon>Camelimonas</taxon>
    </lineage>
</organism>
<evidence type="ECO:0000313" key="3">
    <source>
        <dbReference type="Proteomes" id="UP000294881"/>
    </source>
</evidence>
<evidence type="ECO:0000256" key="1">
    <source>
        <dbReference type="SAM" id="MobiDB-lite"/>
    </source>
</evidence>
<dbReference type="OrthoDB" id="8454201at2"/>
<accession>A0A4R2GZ29</accession>
<dbReference type="RefSeq" id="WP_132001368.1">
    <property type="nucleotide sequence ID" value="NZ_JBHUNN010000002.1"/>
</dbReference>
<proteinExistence type="predicted"/>
<feature type="region of interest" description="Disordered" evidence="1">
    <location>
        <begin position="1"/>
        <end position="26"/>
    </location>
</feature>
<reference evidence="2 3" key="1">
    <citation type="submission" date="2019-03" db="EMBL/GenBank/DDBJ databases">
        <title>Genomic Encyclopedia of Type Strains, Phase IV (KMG-IV): sequencing the most valuable type-strain genomes for metagenomic binning, comparative biology and taxonomic classification.</title>
        <authorList>
            <person name="Goeker M."/>
        </authorList>
    </citation>
    <scope>NUCLEOTIDE SEQUENCE [LARGE SCALE GENOMIC DNA]</scope>
    <source>
        <strain evidence="2 3">DSM 22958</strain>
    </source>
</reference>
<dbReference type="Proteomes" id="UP000294881">
    <property type="component" value="Unassembled WGS sequence"/>
</dbReference>
<evidence type="ECO:0000313" key="2">
    <source>
        <dbReference type="EMBL" id="TCO15876.1"/>
    </source>
</evidence>
<dbReference type="AlphaFoldDB" id="A0A4R2GZ29"/>
<comment type="caution">
    <text evidence="2">The sequence shown here is derived from an EMBL/GenBank/DDBJ whole genome shotgun (WGS) entry which is preliminary data.</text>
</comment>
<sequence length="125" mass="13784">MPLPIWPSGLEHRPVADSGGVDSPYPEAIVTEFEDGPPRQRRQSYTGVRKLPYMVRLRSRAEVAQFDAFVTDSLGEGTGHFRMQVMLPGVGCVDRRCYIDGGRWTSRPNGGGGHTVSFTLCVFPS</sequence>
<dbReference type="EMBL" id="SLWL01000001">
    <property type="protein sequence ID" value="TCO15876.1"/>
    <property type="molecule type" value="Genomic_DNA"/>
</dbReference>
<protein>
    <submittedName>
        <fullName evidence="2">Uncharacterized protein</fullName>
    </submittedName>
</protein>
<gene>
    <name evidence="2" type="ORF">EV666_101125</name>
</gene>
<keyword evidence="3" id="KW-1185">Reference proteome</keyword>
<name>A0A4R2GZ29_9HYPH</name>